<dbReference type="InterPro" id="IPR027434">
    <property type="entry name" value="Homing_endonucl"/>
</dbReference>
<evidence type="ECO:0000259" key="1">
    <source>
        <dbReference type="PROSITE" id="PS50819"/>
    </source>
</evidence>
<sequence>MKRKCSACDNKENLTIYPNKLCQRCFSKKKEDELLIKGIKLPISSKHLIDNYLVREKPIRLIALENNLKPHKISSILDYYLIPKRNFADINKKSINENIFQDLNTESAYLLGYIFTDGHLALNKKKNQFFLHIYSKYKYQLENVKEIFKSNSKIQYRRQTNYGGIVQGEIYWIYIENQKIIKSLLGLGMTTNKNTSIKFPEIPEHLKNHFLRGCWAGSGCVSLYKNTILSQITIGSIDFIEEIERYLNLNGLKKRNIYSNKNSKKDSYVIRYATKDSEKLYKLLYGNKTQHTTCKRHEKKYVEKFGPIK</sequence>
<dbReference type="GO" id="GO:0004519">
    <property type="term" value="F:endonuclease activity"/>
    <property type="evidence" value="ECO:0007669"/>
    <property type="project" value="InterPro"/>
</dbReference>
<organism evidence="2 3">
    <name type="scientific">Tenacibaculum lutimaris</name>
    <dbReference type="NCBI Taxonomy" id="285258"/>
    <lineage>
        <taxon>Bacteria</taxon>
        <taxon>Pseudomonadati</taxon>
        <taxon>Bacteroidota</taxon>
        <taxon>Flavobacteriia</taxon>
        <taxon>Flavobacteriales</taxon>
        <taxon>Flavobacteriaceae</taxon>
        <taxon>Tenacibaculum</taxon>
    </lineage>
</organism>
<feature type="domain" description="DOD-type homing endonuclease" evidence="1">
    <location>
        <begin position="110"/>
        <end position="252"/>
    </location>
</feature>
<keyword evidence="3" id="KW-1185">Reference proteome</keyword>
<dbReference type="EMBL" id="RAQM01000009">
    <property type="protein sequence ID" value="RKF03629.1"/>
    <property type="molecule type" value="Genomic_DNA"/>
</dbReference>
<protein>
    <recommendedName>
        <fullName evidence="1">DOD-type homing endonuclease domain-containing protein</fullName>
    </recommendedName>
</protein>
<gene>
    <name evidence="2" type="ORF">C8N26_2019</name>
</gene>
<evidence type="ECO:0000313" key="3">
    <source>
        <dbReference type="Proteomes" id="UP000285780"/>
    </source>
</evidence>
<dbReference type="RefSeq" id="WP_120187149.1">
    <property type="nucleotide sequence ID" value="NZ_RAQM01000009.1"/>
</dbReference>
<dbReference type="InterPro" id="IPR004042">
    <property type="entry name" value="Intein_endonuc_central"/>
</dbReference>
<name>A0A420E0M0_9FLAO</name>
<reference evidence="2 3" key="1">
    <citation type="submission" date="2018-09" db="EMBL/GenBank/DDBJ databases">
        <title>Genomic Encyclopedia of Archaeal and Bacterial Type Strains, Phase II (KMG-II): from individual species to whole genera.</title>
        <authorList>
            <person name="Goeker M."/>
        </authorList>
    </citation>
    <scope>NUCLEOTIDE SEQUENCE [LARGE SCALE GENOMIC DNA]</scope>
    <source>
        <strain evidence="2 3">DSM 16505</strain>
    </source>
</reference>
<proteinExistence type="predicted"/>
<evidence type="ECO:0000313" key="2">
    <source>
        <dbReference type="EMBL" id="RKF03629.1"/>
    </source>
</evidence>
<accession>A0A420E0M0</accession>
<dbReference type="Proteomes" id="UP000285780">
    <property type="component" value="Unassembled WGS sequence"/>
</dbReference>
<dbReference type="AlphaFoldDB" id="A0A420E0M0"/>
<dbReference type="Gene3D" id="3.10.28.10">
    <property type="entry name" value="Homing endonucleases"/>
    <property type="match status" value="1"/>
</dbReference>
<comment type="caution">
    <text evidence="2">The sequence shown here is derived from an EMBL/GenBank/DDBJ whole genome shotgun (WGS) entry which is preliminary data.</text>
</comment>
<dbReference type="SUPFAM" id="SSF55608">
    <property type="entry name" value="Homing endonucleases"/>
    <property type="match status" value="2"/>
</dbReference>
<dbReference type="PROSITE" id="PS50819">
    <property type="entry name" value="INTEIN_ENDONUCLEASE"/>
    <property type="match status" value="1"/>
</dbReference>